<gene>
    <name evidence="2" type="ORF">HPBE_LOCUS1253</name>
</gene>
<evidence type="ECO:0000313" key="3">
    <source>
        <dbReference type="Proteomes" id="UP000050761"/>
    </source>
</evidence>
<dbReference type="Pfam" id="PF10318">
    <property type="entry name" value="7TM_GPCR_Srh"/>
    <property type="match status" value="1"/>
</dbReference>
<protein>
    <submittedName>
        <fullName evidence="4">G protein-coupled receptor</fullName>
    </submittedName>
</protein>
<feature type="transmembrane region" description="Helical" evidence="1">
    <location>
        <begin position="87"/>
        <end position="108"/>
    </location>
</feature>
<keyword evidence="3" id="KW-1185">Reference proteome</keyword>
<dbReference type="WBParaSite" id="HPBE_0000125201-mRNA-1">
    <property type="protein sequence ID" value="HPBE_0000125201-mRNA-1"/>
    <property type="gene ID" value="HPBE_0000125201"/>
</dbReference>
<keyword evidence="1" id="KW-1133">Transmembrane helix</keyword>
<dbReference type="InterPro" id="IPR019422">
    <property type="entry name" value="7TM_GPCR_serpentine_rcpt_Srh"/>
</dbReference>
<dbReference type="AlphaFoldDB" id="A0A183F510"/>
<sequence length="148" mass="16618">MHLYLAIMHSLSIVAIPLNLFSIYCIVYKSTRQMGEYKWYLLASQVASALFDFVYMMLTLPVIFFPIPMGYPAAWIAVWLPISVNTSVVIVIPLLAILAASIVNLFVYRCHVVMPSDHFLKLQNRGKSLTNTLCSAYRPSLTSGAVKL</sequence>
<evidence type="ECO:0000313" key="4">
    <source>
        <dbReference type="WBParaSite" id="HPBE_0000125201-mRNA-1"/>
    </source>
</evidence>
<dbReference type="PANTHER" id="PTHR46891">
    <property type="entry name" value="SERPENTINE RECEPTOR, CLASS H-RELATED"/>
    <property type="match status" value="1"/>
</dbReference>
<accession>A0A183F510</accession>
<organism evidence="3 4">
    <name type="scientific">Heligmosomoides polygyrus</name>
    <name type="common">Parasitic roundworm</name>
    <dbReference type="NCBI Taxonomy" id="6339"/>
    <lineage>
        <taxon>Eukaryota</taxon>
        <taxon>Metazoa</taxon>
        <taxon>Ecdysozoa</taxon>
        <taxon>Nematoda</taxon>
        <taxon>Chromadorea</taxon>
        <taxon>Rhabditida</taxon>
        <taxon>Rhabditina</taxon>
        <taxon>Rhabditomorpha</taxon>
        <taxon>Strongyloidea</taxon>
        <taxon>Heligmosomidae</taxon>
        <taxon>Heligmosomoides</taxon>
    </lineage>
</organism>
<evidence type="ECO:0000313" key="2">
    <source>
        <dbReference type="EMBL" id="VDO19635.1"/>
    </source>
</evidence>
<name>A0A183F510_HELPZ</name>
<reference evidence="4" key="2">
    <citation type="submission" date="2019-09" db="UniProtKB">
        <authorList>
            <consortium name="WormBaseParasite"/>
        </authorList>
    </citation>
    <scope>IDENTIFICATION</scope>
</reference>
<evidence type="ECO:0000256" key="1">
    <source>
        <dbReference type="SAM" id="Phobius"/>
    </source>
</evidence>
<feature type="transmembrane region" description="Helical" evidence="1">
    <location>
        <begin position="39"/>
        <end position="67"/>
    </location>
</feature>
<dbReference type="EMBL" id="UZAH01001286">
    <property type="protein sequence ID" value="VDO19635.1"/>
    <property type="molecule type" value="Genomic_DNA"/>
</dbReference>
<accession>A0A3P7X1G1</accession>
<keyword evidence="1" id="KW-0812">Transmembrane</keyword>
<feature type="transmembrane region" description="Helical" evidence="1">
    <location>
        <begin position="6"/>
        <end position="27"/>
    </location>
</feature>
<keyword evidence="1" id="KW-0472">Membrane</keyword>
<proteinExistence type="predicted"/>
<reference evidence="2 3" key="1">
    <citation type="submission" date="2018-11" db="EMBL/GenBank/DDBJ databases">
        <authorList>
            <consortium name="Pathogen Informatics"/>
        </authorList>
    </citation>
    <scope>NUCLEOTIDE SEQUENCE [LARGE SCALE GENOMIC DNA]</scope>
</reference>
<dbReference type="OrthoDB" id="5865150at2759"/>
<dbReference type="Proteomes" id="UP000050761">
    <property type="component" value="Unassembled WGS sequence"/>
</dbReference>